<dbReference type="Gene3D" id="1.20.120.910">
    <property type="entry name" value="DksA, coiled-coil domain"/>
    <property type="match status" value="1"/>
</dbReference>
<accession>A0A2G1DNF5</accession>
<dbReference type="InterPro" id="IPR000962">
    <property type="entry name" value="Znf_DskA_TraR"/>
</dbReference>
<feature type="domain" description="Zinc finger DksA/TraR C4-type" evidence="5">
    <location>
        <begin position="36"/>
        <end position="68"/>
    </location>
</feature>
<keyword evidence="1" id="KW-0479">Metal-binding</keyword>
<dbReference type="RefSeq" id="WP_012821157.1">
    <property type="nucleotide sequence ID" value="NZ_JABJYZ010000123.1"/>
</dbReference>
<evidence type="ECO:0000256" key="4">
    <source>
        <dbReference type="PROSITE-ProRule" id="PRU00510"/>
    </source>
</evidence>
<keyword evidence="3" id="KW-0862">Zinc</keyword>
<comment type="caution">
    <text evidence="6">The sequence shown here is derived from an EMBL/GenBank/DDBJ whole genome shotgun (WGS) entry which is preliminary data.</text>
</comment>
<evidence type="ECO:0000256" key="2">
    <source>
        <dbReference type="ARBA" id="ARBA00022771"/>
    </source>
</evidence>
<evidence type="ECO:0000313" key="6">
    <source>
        <dbReference type="EMBL" id="PHO20047.1"/>
    </source>
</evidence>
<dbReference type="PROSITE" id="PS51128">
    <property type="entry name" value="ZF_DKSA_2"/>
    <property type="match status" value="1"/>
</dbReference>
<dbReference type="SUPFAM" id="SSF57716">
    <property type="entry name" value="Glucocorticoid receptor-like (DNA-binding domain)"/>
    <property type="match status" value="1"/>
</dbReference>
<gene>
    <name evidence="6" type="ORF">CQR80_08900</name>
</gene>
<evidence type="ECO:0000313" key="7">
    <source>
        <dbReference type="Proteomes" id="UP000226080"/>
    </source>
</evidence>
<organism evidence="6 7">
    <name type="scientific">Aggregatibacter actinomycetemcomitans</name>
    <name type="common">Actinobacillus actinomycetemcomitans</name>
    <name type="synonym">Haemophilus actinomycetemcomitans</name>
    <dbReference type="NCBI Taxonomy" id="714"/>
    <lineage>
        <taxon>Bacteria</taxon>
        <taxon>Pseudomonadati</taxon>
        <taxon>Pseudomonadota</taxon>
        <taxon>Gammaproteobacteria</taxon>
        <taxon>Pasteurellales</taxon>
        <taxon>Pasteurellaceae</taxon>
        <taxon>Aggregatibacter</taxon>
    </lineage>
</organism>
<evidence type="ECO:0000259" key="5">
    <source>
        <dbReference type="Pfam" id="PF01258"/>
    </source>
</evidence>
<evidence type="ECO:0000256" key="1">
    <source>
        <dbReference type="ARBA" id="ARBA00022723"/>
    </source>
</evidence>
<keyword evidence="2" id="KW-0863">Zinc-finger</keyword>
<dbReference type="Proteomes" id="UP000226080">
    <property type="component" value="Unassembled WGS sequence"/>
</dbReference>
<sequence>MNDIVDKTQQRQEIMWANWRKQQVSAQQFAVAMNTARYCIDCGVLIHPSRVKAMPHCVRCISCQQLHEESQK</sequence>
<proteinExistence type="predicted"/>
<evidence type="ECO:0000256" key="3">
    <source>
        <dbReference type="ARBA" id="ARBA00022833"/>
    </source>
</evidence>
<name>A0A2G1DNF5_AGGAC</name>
<dbReference type="Pfam" id="PF01258">
    <property type="entry name" value="zf-dskA_traR"/>
    <property type="match status" value="1"/>
</dbReference>
<reference evidence="6 7" key="1">
    <citation type="submission" date="2017-10" db="EMBL/GenBank/DDBJ databases">
        <title>Draft genome sequences of Aggregatibacter actinomycetemcomitans strains 310a and 310b.</title>
        <authorList>
            <person name="May A.C."/>
            <person name="Ohta H."/>
            <person name="Maeda H."/>
            <person name="Kokeguchi S."/>
            <person name="Cugini C."/>
        </authorList>
    </citation>
    <scope>NUCLEOTIDE SEQUENCE [LARGE SCALE GENOMIC DNA]</scope>
    <source>
        <strain evidence="6 7">310b</strain>
    </source>
</reference>
<feature type="zinc finger region" description="dksA C4-type" evidence="4">
    <location>
        <begin position="39"/>
        <end position="63"/>
    </location>
</feature>
<dbReference type="EMBL" id="PCGW01000018">
    <property type="protein sequence ID" value="PHO20047.1"/>
    <property type="molecule type" value="Genomic_DNA"/>
</dbReference>
<keyword evidence="7" id="KW-1185">Reference proteome</keyword>
<protein>
    <recommendedName>
        <fullName evidence="5">Zinc finger DksA/TraR C4-type domain-containing protein</fullName>
    </recommendedName>
</protein>